<dbReference type="InterPro" id="IPR006035">
    <property type="entry name" value="Ureohydrolase"/>
</dbReference>
<evidence type="ECO:0000256" key="6">
    <source>
        <dbReference type="ARBA" id="ARBA00022723"/>
    </source>
</evidence>
<dbReference type="NCBIfam" id="TIGR01229">
    <property type="entry name" value="rocF_arginase"/>
    <property type="match status" value="1"/>
</dbReference>
<keyword evidence="6 11" id="KW-0479">Metal-binding</keyword>
<protein>
    <recommendedName>
        <fullName evidence="3 11">Arginase</fullName>
        <ecNumber evidence="2 11">3.5.3.1</ecNumber>
    </recommendedName>
</protein>
<accession>A0A7R8X0C6</accession>
<comment type="similarity">
    <text evidence="10 11">Belongs to the arginase family.</text>
</comment>
<dbReference type="AlphaFoldDB" id="A0A7R8X0C6"/>
<dbReference type="PANTHER" id="PTHR43782">
    <property type="entry name" value="ARGINASE"/>
    <property type="match status" value="1"/>
</dbReference>
<dbReference type="PANTHER" id="PTHR43782:SF3">
    <property type="entry name" value="ARGINASE"/>
    <property type="match status" value="1"/>
</dbReference>
<dbReference type="UniPathway" id="UPA00158">
    <property type="reaction ID" value="UER00270"/>
</dbReference>
<dbReference type="InterPro" id="IPR023696">
    <property type="entry name" value="Ureohydrolase_dom_sf"/>
</dbReference>
<comment type="cofactor">
    <cofactor evidence="11">
        <name>Mn(2+)</name>
        <dbReference type="ChEBI" id="CHEBI:29035"/>
    </cofactor>
    <text evidence="11">Binds 2 manganese ions per subunit.</text>
</comment>
<keyword evidence="7 11" id="KW-0378">Hydrolase</keyword>
<dbReference type="InterPro" id="IPR014033">
    <property type="entry name" value="Arginase"/>
</dbReference>
<dbReference type="GO" id="GO:0005634">
    <property type="term" value="C:nucleus"/>
    <property type="evidence" value="ECO:0007669"/>
    <property type="project" value="TreeGrafter"/>
</dbReference>
<evidence type="ECO:0000256" key="11">
    <source>
        <dbReference type="RuleBase" id="RU361159"/>
    </source>
</evidence>
<evidence type="ECO:0000256" key="4">
    <source>
        <dbReference type="ARBA" id="ARBA00022436"/>
    </source>
</evidence>
<comment type="pathway">
    <text evidence="1 11">Nitrogen metabolism; urea cycle; L-ornithine and urea from L-arginine: step 1/1.</text>
</comment>
<evidence type="ECO:0000256" key="2">
    <source>
        <dbReference type="ARBA" id="ARBA00012168"/>
    </source>
</evidence>
<keyword evidence="5 11" id="KW-0056">Arginine metabolism</keyword>
<evidence type="ECO:0000313" key="12">
    <source>
        <dbReference type="EMBL" id="CAD7237616.1"/>
    </source>
</evidence>
<evidence type="ECO:0000256" key="10">
    <source>
        <dbReference type="PROSITE-ProRule" id="PRU00742"/>
    </source>
</evidence>
<dbReference type="CDD" id="cd09989">
    <property type="entry name" value="Arginase"/>
    <property type="match status" value="1"/>
</dbReference>
<dbReference type="PRINTS" id="PR00116">
    <property type="entry name" value="ARGINASE"/>
</dbReference>
<dbReference type="GO" id="GO:0005829">
    <property type="term" value="C:cytosol"/>
    <property type="evidence" value="ECO:0007669"/>
    <property type="project" value="TreeGrafter"/>
</dbReference>
<name>A0A7R8X0C6_9CRUS</name>
<dbReference type="OrthoDB" id="9992747at2759"/>
<evidence type="ECO:0000256" key="5">
    <source>
        <dbReference type="ARBA" id="ARBA00022503"/>
    </source>
</evidence>
<comment type="catalytic activity">
    <reaction evidence="9 11">
        <text>L-arginine + H2O = urea + L-ornithine</text>
        <dbReference type="Rhea" id="RHEA:20569"/>
        <dbReference type="ChEBI" id="CHEBI:15377"/>
        <dbReference type="ChEBI" id="CHEBI:16199"/>
        <dbReference type="ChEBI" id="CHEBI:32682"/>
        <dbReference type="ChEBI" id="CHEBI:46911"/>
        <dbReference type="EC" id="3.5.3.1"/>
    </reaction>
</comment>
<dbReference type="SUPFAM" id="SSF52768">
    <property type="entry name" value="Arginase/deacetylase"/>
    <property type="match status" value="1"/>
</dbReference>
<dbReference type="PROSITE" id="PS51409">
    <property type="entry name" value="ARGINASE_2"/>
    <property type="match status" value="1"/>
</dbReference>
<dbReference type="GO" id="GO:0000050">
    <property type="term" value="P:urea cycle"/>
    <property type="evidence" value="ECO:0007669"/>
    <property type="project" value="UniProtKB-UniPathway"/>
</dbReference>
<evidence type="ECO:0000256" key="7">
    <source>
        <dbReference type="ARBA" id="ARBA00022801"/>
    </source>
</evidence>
<organism evidence="12">
    <name type="scientific">Cyprideis torosa</name>
    <dbReference type="NCBI Taxonomy" id="163714"/>
    <lineage>
        <taxon>Eukaryota</taxon>
        <taxon>Metazoa</taxon>
        <taxon>Ecdysozoa</taxon>
        <taxon>Arthropoda</taxon>
        <taxon>Crustacea</taxon>
        <taxon>Oligostraca</taxon>
        <taxon>Ostracoda</taxon>
        <taxon>Podocopa</taxon>
        <taxon>Podocopida</taxon>
        <taxon>Cytherocopina</taxon>
        <taxon>Cytheroidea</taxon>
        <taxon>Cytherideidae</taxon>
        <taxon>Cyprideis</taxon>
    </lineage>
</organism>
<dbReference type="EMBL" id="OB690033">
    <property type="protein sequence ID" value="CAD7237616.1"/>
    <property type="molecule type" value="Genomic_DNA"/>
</dbReference>
<keyword evidence="4 11" id="KW-0835">Urea cycle</keyword>
<evidence type="ECO:0000256" key="9">
    <source>
        <dbReference type="ARBA" id="ARBA00047391"/>
    </source>
</evidence>
<dbReference type="Gene3D" id="3.40.800.10">
    <property type="entry name" value="Ureohydrolase domain"/>
    <property type="match status" value="1"/>
</dbReference>
<dbReference type="EC" id="3.5.3.1" evidence="2 11"/>
<dbReference type="FunFam" id="3.40.800.10:FF:000012">
    <property type="entry name" value="Arginase"/>
    <property type="match status" value="1"/>
</dbReference>
<evidence type="ECO:0000256" key="8">
    <source>
        <dbReference type="ARBA" id="ARBA00023211"/>
    </source>
</evidence>
<gene>
    <name evidence="12" type="ORF">CTOB1V02_LOCUS15431</name>
</gene>
<evidence type="ECO:0000256" key="3">
    <source>
        <dbReference type="ARBA" id="ARBA00018123"/>
    </source>
</evidence>
<reference evidence="12" key="1">
    <citation type="submission" date="2020-11" db="EMBL/GenBank/DDBJ databases">
        <authorList>
            <person name="Tran Van P."/>
        </authorList>
    </citation>
    <scope>NUCLEOTIDE SEQUENCE</scope>
</reference>
<dbReference type="GO" id="GO:0004053">
    <property type="term" value="F:arginase activity"/>
    <property type="evidence" value="ECO:0007669"/>
    <property type="project" value="UniProtKB-EC"/>
</dbReference>
<dbReference type="GO" id="GO:0030145">
    <property type="term" value="F:manganese ion binding"/>
    <property type="evidence" value="ECO:0007669"/>
    <property type="project" value="TreeGrafter"/>
</dbReference>
<keyword evidence="8 11" id="KW-0464">Manganese</keyword>
<dbReference type="GO" id="GO:0006525">
    <property type="term" value="P:arginine metabolic process"/>
    <property type="evidence" value="ECO:0007669"/>
    <property type="project" value="UniProtKB-KW"/>
</dbReference>
<sequence>MALGKGKSPGPDLSVPLCQVVPIPSSKSVGMIDGKVWQGQRERGVEDGPREMRRLGVLDKIKDLGHEINDYGEVDAGEESFGEEQKAKYRQYYEYTERLQSMVEKSVEENNFTVVLGGDHSLVYGAVSGSQPKGLIYVDAHSDINTPLTSCSNNIHGMPVAFLIKELAEYIPDYGQRVPPCLNANQVAYIALRDVDPLERTILEQFNIRTYDMSEVDRLGIDAVVAEILELLGNTDLHLSFDLDSLEPSVAPCVGTPVLGGLTLREGIRICELLRDEIIALDINEFNPRLAKESGDCERTGLAGIRIVQAALGLQRKGPLTSLKLPKP</sequence>
<dbReference type="Pfam" id="PF00491">
    <property type="entry name" value="Arginase"/>
    <property type="match status" value="1"/>
</dbReference>
<evidence type="ECO:0000256" key="1">
    <source>
        <dbReference type="ARBA" id="ARBA00005098"/>
    </source>
</evidence>
<proteinExistence type="inferred from homology"/>